<dbReference type="AlphaFoldDB" id="A0A3E0VHF5"/>
<dbReference type="SUPFAM" id="SSF56176">
    <property type="entry name" value="FAD-binding/transporter-associated domain-like"/>
    <property type="match status" value="1"/>
</dbReference>
<comment type="caution">
    <text evidence="6">The sequence shown here is derived from an EMBL/GenBank/DDBJ whole genome shotgun (WGS) entry which is preliminary data.</text>
</comment>
<dbReference type="RefSeq" id="WP_116414494.1">
    <property type="nucleotide sequence ID" value="NZ_NBWZ01000001.1"/>
</dbReference>
<dbReference type="InterPro" id="IPR016167">
    <property type="entry name" value="FAD-bd_PCMH_sub1"/>
</dbReference>
<dbReference type="InterPro" id="IPR006094">
    <property type="entry name" value="Oxid_FAD_bind_N"/>
</dbReference>
<dbReference type="PANTHER" id="PTHR11748">
    <property type="entry name" value="D-LACTATE DEHYDROGENASE"/>
    <property type="match status" value="1"/>
</dbReference>
<sequence length="539" mass="59619">MTDIETRPTSRVLPPDVTAEQFEKALEAFRDAIGAQHVFDTDETVRPYYDAFPVTPNDADFAPSAVLVPGTTEEVQAIVRIANEYLIPVHAVSTGKNLGYGGSAPRTAGSVVLHLGARMNRILEVNDKYGYALVEPGVTYYDLYDYIQEHKLNLWIDAPDLAWGSIVGNTMDRGVGYTPYGNHSMWKCGLEVVLPDGDLLRTGLGGLPGSNAWQLFAPGFGPSPDNMFEQSNYGIVTKLGIQLMQPPPAAQTFQITFENADDIQAIIDTVLPLRINMAPLQNVPVLRNIFLDAAQVSTREEWYTGDGPIPDDVIKTMQKELNLGYWNFYGTVYGPPPIIDMYLSIIEGAFSQIPGAKFYTTDTRPHTADDRGAHTLHDRHKINTGVPTTEEANVFNWIPNAGHFFFSPISAPDGEDAARQFKAVKSLADEYVKDYAAQFIIGLREMHHISLLLYNTKDEASKAETLALTQQLIADGARDGYGEYRAHNALGDQVAETYSWNNHAQRRFNEKIKDALDPNGIINPGKSGIWPARLRGRGL</sequence>
<keyword evidence="2" id="KW-0285">Flavoprotein</keyword>
<evidence type="ECO:0000256" key="3">
    <source>
        <dbReference type="ARBA" id="ARBA00022827"/>
    </source>
</evidence>
<dbReference type="GO" id="GO:0008720">
    <property type="term" value="F:D-lactate dehydrogenase (NAD+) activity"/>
    <property type="evidence" value="ECO:0007669"/>
    <property type="project" value="TreeGrafter"/>
</dbReference>
<keyword evidence="4" id="KW-0560">Oxidoreductase</keyword>
<keyword evidence="3" id="KW-0274">FAD</keyword>
<evidence type="ECO:0000256" key="2">
    <source>
        <dbReference type="ARBA" id="ARBA00022630"/>
    </source>
</evidence>
<dbReference type="Pfam" id="PF01565">
    <property type="entry name" value="FAD_binding_4"/>
    <property type="match status" value="1"/>
</dbReference>
<dbReference type="InterPro" id="IPR016169">
    <property type="entry name" value="FAD-bd_PCMH_sub2"/>
</dbReference>
<dbReference type="Proteomes" id="UP000256486">
    <property type="component" value="Unassembled WGS sequence"/>
</dbReference>
<dbReference type="InterPro" id="IPR004113">
    <property type="entry name" value="FAD-bd_oxidored_4_C"/>
</dbReference>
<evidence type="ECO:0000259" key="5">
    <source>
        <dbReference type="PROSITE" id="PS51387"/>
    </source>
</evidence>
<dbReference type="OrthoDB" id="9811557at2"/>
<dbReference type="SUPFAM" id="SSF55103">
    <property type="entry name" value="FAD-linked oxidases, C-terminal domain"/>
    <property type="match status" value="1"/>
</dbReference>
<dbReference type="GO" id="GO:1903457">
    <property type="term" value="P:lactate catabolic process"/>
    <property type="evidence" value="ECO:0007669"/>
    <property type="project" value="TreeGrafter"/>
</dbReference>
<proteinExistence type="predicted"/>
<keyword evidence="7" id="KW-1185">Reference proteome</keyword>
<dbReference type="InterPro" id="IPR016170">
    <property type="entry name" value="Cytok_DH_C_sf"/>
</dbReference>
<dbReference type="EMBL" id="NBWZ01000001">
    <property type="protein sequence ID" value="RFA09099.1"/>
    <property type="molecule type" value="Genomic_DNA"/>
</dbReference>
<dbReference type="Pfam" id="PF02913">
    <property type="entry name" value="FAD-oxidase_C"/>
    <property type="match status" value="1"/>
</dbReference>
<reference evidence="6 7" key="1">
    <citation type="submission" date="2017-04" db="EMBL/GenBank/DDBJ databases">
        <title>Comparative genome analysis of Subtercola boreus.</title>
        <authorList>
            <person name="Cho Y.-J."/>
            <person name="Cho A."/>
            <person name="Kim O.-S."/>
            <person name="Lee J.-I."/>
        </authorList>
    </citation>
    <scope>NUCLEOTIDE SEQUENCE [LARGE SCALE GENOMIC DNA]</scope>
    <source>
        <strain evidence="6 7">K300</strain>
    </source>
</reference>
<gene>
    <name evidence="6" type="ORF">B7R54_07570</name>
</gene>
<dbReference type="Gene3D" id="3.30.465.10">
    <property type="match status" value="1"/>
</dbReference>
<organism evidence="6 7">
    <name type="scientific">Subtercola boreus</name>
    <dbReference type="NCBI Taxonomy" id="120213"/>
    <lineage>
        <taxon>Bacteria</taxon>
        <taxon>Bacillati</taxon>
        <taxon>Actinomycetota</taxon>
        <taxon>Actinomycetes</taxon>
        <taxon>Micrococcales</taxon>
        <taxon>Microbacteriaceae</taxon>
        <taxon>Subtercola</taxon>
    </lineage>
</organism>
<evidence type="ECO:0000313" key="7">
    <source>
        <dbReference type="Proteomes" id="UP000256486"/>
    </source>
</evidence>
<dbReference type="GO" id="GO:0004458">
    <property type="term" value="F:D-lactate dehydrogenase (cytochrome) activity"/>
    <property type="evidence" value="ECO:0007669"/>
    <property type="project" value="TreeGrafter"/>
</dbReference>
<dbReference type="Gene3D" id="1.10.45.10">
    <property type="entry name" value="Vanillyl-alcohol Oxidase, Chain A, domain 4"/>
    <property type="match status" value="1"/>
</dbReference>
<dbReference type="InterPro" id="IPR036318">
    <property type="entry name" value="FAD-bd_PCMH-like_sf"/>
</dbReference>
<dbReference type="InterPro" id="IPR016166">
    <property type="entry name" value="FAD-bd_PCMH"/>
</dbReference>
<name>A0A3E0VHF5_9MICO</name>
<evidence type="ECO:0000313" key="6">
    <source>
        <dbReference type="EMBL" id="RFA09099.1"/>
    </source>
</evidence>
<comment type="cofactor">
    <cofactor evidence="1">
        <name>FAD</name>
        <dbReference type="ChEBI" id="CHEBI:57692"/>
    </cofactor>
</comment>
<dbReference type="InterPro" id="IPR016164">
    <property type="entry name" value="FAD-linked_Oxase-like_C"/>
</dbReference>
<feature type="domain" description="FAD-binding PCMH-type" evidence="5">
    <location>
        <begin position="59"/>
        <end position="246"/>
    </location>
</feature>
<evidence type="ECO:0000256" key="4">
    <source>
        <dbReference type="ARBA" id="ARBA00023002"/>
    </source>
</evidence>
<dbReference type="InterPro" id="IPR016171">
    <property type="entry name" value="Vanillyl_alc_oxidase_C-sub2"/>
</dbReference>
<dbReference type="GO" id="GO:0071949">
    <property type="term" value="F:FAD binding"/>
    <property type="evidence" value="ECO:0007669"/>
    <property type="project" value="InterPro"/>
</dbReference>
<dbReference type="Gene3D" id="3.30.43.10">
    <property type="entry name" value="Uridine Diphospho-n-acetylenolpyruvylglucosamine Reductase, domain 2"/>
    <property type="match status" value="1"/>
</dbReference>
<dbReference type="PANTHER" id="PTHR11748:SF114">
    <property type="entry name" value="ARYL-ALCOHOL OXIDASE VANILLYL-ALCOHOL OXIDASE (AFU_ORTHOLOGUE AFUA_3G09500)-RELATED"/>
    <property type="match status" value="1"/>
</dbReference>
<dbReference type="Gene3D" id="3.40.462.10">
    <property type="entry name" value="FAD-linked oxidases, C-terminal domain"/>
    <property type="match status" value="1"/>
</dbReference>
<protein>
    <submittedName>
        <fullName evidence="6">FAD-binding protein</fullName>
    </submittedName>
</protein>
<accession>A0A3E0VHF5</accession>
<dbReference type="PROSITE" id="PS51387">
    <property type="entry name" value="FAD_PCMH"/>
    <property type="match status" value="1"/>
</dbReference>
<evidence type="ECO:0000256" key="1">
    <source>
        <dbReference type="ARBA" id="ARBA00001974"/>
    </source>
</evidence>